<dbReference type="Gene3D" id="3.30.470.20">
    <property type="entry name" value="ATP-grasp fold, B domain"/>
    <property type="match status" value="1"/>
</dbReference>
<sequence length="415" mass="43199">MILVLLSPRNAGLPFAEWLGEEAGRLLAVTAEGVAPGPGFAHVERVADYTDDEAVLAAARRTAERYGVTRVLALAEVDVERAAALRAELGLPGQLPESARAYRDKVLMKERAAAGGVPVPPFAAVASAADVADFMASHPGPVVVKPRGGSGSTGVAVLHDPAQIAEVADRVAGGGHEVEGFVEGRMCHVDALHVGGEPVACVPSVYTDGGCLSHWTDSGNGSWTLPADDPLHERLVAETWRLVGALPAAPALFVHAEFFVTDAGEIVLCEIAGRVGGTPIPAMLEAVLGLDPRHLWARIECGLPVDLDAVRAHAAAAPLVANYGLPPRDGRIVRLPERAPAGTRDFTVLARLGEDWGGARYEGRKSGDFIATWLVTADDAQELLALVDKTGAEVEAGFGWEPSAAPGAAPAEAAR</sequence>
<dbReference type="SUPFAM" id="SSF56059">
    <property type="entry name" value="Glutathione synthetase ATP-binding domain-like"/>
    <property type="match status" value="1"/>
</dbReference>
<dbReference type="Gene3D" id="3.30.1490.20">
    <property type="entry name" value="ATP-grasp fold, A domain"/>
    <property type="match status" value="1"/>
</dbReference>
<keyword evidence="3 4" id="KW-0067">ATP-binding</keyword>
<keyword evidence="7" id="KW-1185">Reference proteome</keyword>
<protein>
    <recommendedName>
        <fullName evidence="5">ATP-grasp domain-containing protein</fullName>
    </recommendedName>
</protein>
<dbReference type="InterPro" id="IPR052032">
    <property type="entry name" value="ATP-dep_AA_Ligase"/>
</dbReference>
<organism evidence="6 7">
    <name type="scientific">Streptomyces gulbargensis</name>
    <dbReference type="NCBI Taxonomy" id="364901"/>
    <lineage>
        <taxon>Bacteria</taxon>
        <taxon>Bacillati</taxon>
        <taxon>Actinomycetota</taxon>
        <taxon>Actinomycetes</taxon>
        <taxon>Kitasatosporales</taxon>
        <taxon>Streptomycetaceae</taxon>
        <taxon>Streptomyces</taxon>
    </lineage>
</organism>
<accession>A0ABP7N8B4</accession>
<reference evidence="7" key="1">
    <citation type="journal article" date="2019" name="Int. J. Syst. Evol. Microbiol.">
        <title>The Global Catalogue of Microorganisms (GCM) 10K type strain sequencing project: providing services to taxonomists for standard genome sequencing and annotation.</title>
        <authorList>
            <consortium name="The Broad Institute Genomics Platform"/>
            <consortium name="The Broad Institute Genome Sequencing Center for Infectious Disease"/>
            <person name="Wu L."/>
            <person name="Ma J."/>
        </authorList>
    </citation>
    <scope>NUCLEOTIDE SEQUENCE [LARGE SCALE GENOMIC DNA]</scope>
    <source>
        <strain evidence="7">JCM 16956</strain>
    </source>
</reference>
<dbReference type="PROSITE" id="PS50975">
    <property type="entry name" value="ATP_GRASP"/>
    <property type="match status" value="1"/>
</dbReference>
<evidence type="ECO:0000313" key="6">
    <source>
        <dbReference type="EMBL" id="GAA3939188.1"/>
    </source>
</evidence>
<evidence type="ECO:0000313" key="7">
    <source>
        <dbReference type="Proteomes" id="UP001501000"/>
    </source>
</evidence>
<comment type="caution">
    <text evidence="6">The sequence shown here is derived from an EMBL/GenBank/DDBJ whole genome shotgun (WGS) entry which is preliminary data.</text>
</comment>
<gene>
    <name evidence="6" type="ORF">GCM10022244_54310</name>
</gene>
<feature type="domain" description="ATP-grasp" evidence="5">
    <location>
        <begin position="109"/>
        <end position="301"/>
    </location>
</feature>
<dbReference type="PANTHER" id="PTHR43585:SF2">
    <property type="entry name" value="ATP-GRASP ENZYME FSQD"/>
    <property type="match status" value="1"/>
</dbReference>
<dbReference type="Gene3D" id="3.40.50.20">
    <property type="match status" value="1"/>
</dbReference>
<dbReference type="InterPro" id="IPR011761">
    <property type="entry name" value="ATP-grasp"/>
</dbReference>
<dbReference type="PANTHER" id="PTHR43585">
    <property type="entry name" value="FUMIPYRROLE BIOSYNTHESIS PROTEIN C"/>
    <property type="match status" value="1"/>
</dbReference>
<evidence type="ECO:0000256" key="2">
    <source>
        <dbReference type="ARBA" id="ARBA00022741"/>
    </source>
</evidence>
<evidence type="ECO:0000256" key="4">
    <source>
        <dbReference type="PROSITE-ProRule" id="PRU00409"/>
    </source>
</evidence>
<evidence type="ECO:0000256" key="3">
    <source>
        <dbReference type="ARBA" id="ARBA00022840"/>
    </source>
</evidence>
<dbReference type="InterPro" id="IPR013815">
    <property type="entry name" value="ATP_grasp_subdomain_1"/>
</dbReference>
<evidence type="ECO:0000259" key="5">
    <source>
        <dbReference type="PROSITE" id="PS50975"/>
    </source>
</evidence>
<keyword evidence="2 4" id="KW-0547">Nucleotide-binding</keyword>
<name>A0ABP7N8B4_9ACTN</name>
<dbReference type="EMBL" id="BAABAJ010000028">
    <property type="protein sequence ID" value="GAA3939188.1"/>
    <property type="molecule type" value="Genomic_DNA"/>
</dbReference>
<keyword evidence="1" id="KW-0436">Ligase</keyword>
<dbReference type="RefSeq" id="WP_345287435.1">
    <property type="nucleotide sequence ID" value="NZ_BAABAJ010000028.1"/>
</dbReference>
<dbReference type="Proteomes" id="UP001501000">
    <property type="component" value="Unassembled WGS sequence"/>
</dbReference>
<evidence type="ECO:0000256" key="1">
    <source>
        <dbReference type="ARBA" id="ARBA00022598"/>
    </source>
</evidence>
<proteinExistence type="predicted"/>